<keyword evidence="3" id="KW-1185">Reference proteome</keyword>
<dbReference type="InterPro" id="IPR043128">
    <property type="entry name" value="Rev_trsase/Diguanyl_cyclase"/>
</dbReference>
<reference evidence="2 3" key="1">
    <citation type="submission" date="2023-06" db="EMBL/GenBank/DDBJ databases">
        <title>Alkalimonas sp., MEB004 an alkaliphilic bacterium isolated from Lonar Lake, India.</title>
        <authorList>
            <person name="Joshi A."/>
            <person name="Thite S."/>
        </authorList>
    </citation>
    <scope>NUCLEOTIDE SEQUENCE [LARGE SCALE GENOMIC DNA]</scope>
    <source>
        <strain evidence="2 3">MEB004</strain>
    </source>
</reference>
<proteinExistence type="predicted"/>
<sequence length="42" mass="4464">MDNFNPFNDGNGHKAGDLVLQDVAKCWQASIGISPYPSNGQG</sequence>
<name>A0ABU7JIG5_9GAMM</name>
<keyword evidence="2" id="KW-0548">Nucleotidyltransferase</keyword>
<organism evidence="2 3">
    <name type="scientific">Alkalimonas mucilaginosa</name>
    <dbReference type="NCBI Taxonomy" id="3057676"/>
    <lineage>
        <taxon>Bacteria</taxon>
        <taxon>Pseudomonadati</taxon>
        <taxon>Pseudomonadota</taxon>
        <taxon>Gammaproteobacteria</taxon>
        <taxon>Alkalimonas</taxon>
    </lineage>
</organism>
<evidence type="ECO:0000313" key="3">
    <source>
        <dbReference type="Proteomes" id="UP001339167"/>
    </source>
</evidence>
<dbReference type="InterPro" id="IPR029787">
    <property type="entry name" value="Nucleotide_cyclase"/>
</dbReference>
<evidence type="ECO:0000313" key="2">
    <source>
        <dbReference type="EMBL" id="MEE2025280.1"/>
    </source>
</evidence>
<accession>A0ABU7JIG5</accession>
<feature type="domain" description="GGDEF" evidence="1">
    <location>
        <begin position="1"/>
        <end position="31"/>
    </location>
</feature>
<dbReference type="InterPro" id="IPR000160">
    <property type="entry name" value="GGDEF_dom"/>
</dbReference>
<dbReference type="Proteomes" id="UP001339167">
    <property type="component" value="Unassembled WGS sequence"/>
</dbReference>
<protein>
    <submittedName>
        <fullName evidence="2">Diguanylate cyclase</fullName>
        <ecNumber evidence="2">2.7.7.65</ecNumber>
    </submittedName>
</protein>
<dbReference type="Gene3D" id="3.30.70.270">
    <property type="match status" value="1"/>
</dbReference>
<gene>
    <name evidence="2" type="ORF">QWF21_13620</name>
</gene>
<dbReference type="Pfam" id="PF00990">
    <property type="entry name" value="GGDEF"/>
    <property type="match status" value="1"/>
</dbReference>
<dbReference type="SUPFAM" id="SSF55073">
    <property type="entry name" value="Nucleotide cyclase"/>
    <property type="match status" value="1"/>
</dbReference>
<keyword evidence="2" id="KW-0808">Transferase</keyword>
<comment type="caution">
    <text evidence="2">The sequence shown here is derived from an EMBL/GenBank/DDBJ whole genome shotgun (WGS) entry which is preliminary data.</text>
</comment>
<dbReference type="EC" id="2.7.7.65" evidence="2"/>
<dbReference type="RefSeq" id="WP_330088598.1">
    <property type="nucleotide sequence ID" value="NZ_JAUGZK010000011.1"/>
</dbReference>
<dbReference type="GO" id="GO:0052621">
    <property type="term" value="F:diguanylate cyclase activity"/>
    <property type="evidence" value="ECO:0007669"/>
    <property type="project" value="UniProtKB-EC"/>
</dbReference>
<dbReference type="EMBL" id="JAUGZK010000011">
    <property type="protein sequence ID" value="MEE2025280.1"/>
    <property type="molecule type" value="Genomic_DNA"/>
</dbReference>
<evidence type="ECO:0000259" key="1">
    <source>
        <dbReference type="Pfam" id="PF00990"/>
    </source>
</evidence>